<feature type="region of interest" description="Disordered" evidence="1">
    <location>
        <begin position="121"/>
        <end position="143"/>
    </location>
</feature>
<protein>
    <submittedName>
        <fullName evidence="2">TIGR03089 family protein</fullName>
    </submittedName>
</protein>
<evidence type="ECO:0000313" key="3">
    <source>
        <dbReference type="Proteomes" id="UP001260872"/>
    </source>
</evidence>
<dbReference type="EMBL" id="JAVKGT010000002">
    <property type="protein sequence ID" value="MDR5710789.1"/>
    <property type="molecule type" value="Genomic_DNA"/>
</dbReference>
<dbReference type="Proteomes" id="UP001260872">
    <property type="component" value="Unassembled WGS sequence"/>
</dbReference>
<keyword evidence="3" id="KW-1185">Reference proteome</keyword>
<dbReference type="NCBIfam" id="TIGR03089">
    <property type="entry name" value="TIGR03089 family protein"/>
    <property type="match status" value="1"/>
</dbReference>
<gene>
    <name evidence="2" type="ORF">RH857_01355</name>
</gene>
<name>A0ABU1FQ77_9MICC</name>
<organism evidence="2 3">
    <name type="scientific">Nesterenkonia flava</name>
    <dbReference type="NCBI Taxonomy" id="469799"/>
    <lineage>
        <taxon>Bacteria</taxon>
        <taxon>Bacillati</taxon>
        <taxon>Actinomycetota</taxon>
        <taxon>Actinomycetes</taxon>
        <taxon>Micrococcales</taxon>
        <taxon>Micrococcaceae</taxon>
        <taxon>Nesterenkonia</taxon>
    </lineage>
</organism>
<accession>A0ABU1FQ77</accession>
<sequence length="277" mass="28966">MSPLSLGSGAASVPTEFGQLLEVLGSRPQPALVWYDGRPAPSGAPSGERVELSGRVLQNWAVKLIGLFEAEQDLQPGDEVLVDMTPHWKAAAVLLAVGAMGARVRVEPQASAEVARRDELGGHASGAGDAHGGQKPLVDEDGAPVLPQSGSAVLVVTDRPEAWLDSEALADAELAAVSPGMLDASFEEATGHALPAWVLDVSAEVRQHPDQLTVRLPEVLLPELSVEPANPLVISGWGQDTAEAMVGAWARGGVVVLFAGEPRGEVWEQMLRNEGLA</sequence>
<comment type="caution">
    <text evidence="2">The sequence shown here is derived from an EMBL/GenBank/DDBJ whole genome shotgun (WGS) entry which is preliminary data.</text>
</comment>
<reference evidence="3" key="1">
    <citation type="submission" date="2023-07" db="EMBL/GenBank/DDBJ databases">
        <title>Description of three actinobacteria isolated from air of manufacturing shop in a pharmaceutical factory.</title>
        <authorList>
            <person name="Zhang D.-F."/>
        </authorList>
    </citation>
    <scope>NUCLEOTIDE SEQUENCE [LARGE SCALE GENOMIC DNA]</scope>
    <source>
        <strain evidence="3">CCTCC AB 207010</strain>
    </source>
</reference>
<evidence type="ECO:0000256" key="1">
    <source>
        <dbReference type="SAM" id="MobiDB-lite"/>
    </source>
</evidence>
<evidence type="ECO:0000313" key="2">
    <source>
        <dbReference type="EMBL" id="MDR5710789.1"/>
    </source>
</evidence>
<proteinExistence type="predicted"/>
<dbReference type="InterPro" id="IPR017523">
    <property type="entry name" value="Rv3268"/>
</dbReference>
<dbReference type="RefSeq" id="WP_310536180.1">
    <property type="nucleotide sequence ID" value="NZ_BAAAOC010000015.1"/>
</dbReference>